<dbReference type="AlphaFoldDB" id="A0A6J4H2Z4"/>
<name>A0A6J4H2Z4_9CHLR</name>
<sequence length="92" mass="10104">MIDLLVAMRRVYCTTVTGSGTRGWTQPLQRSHLRASRDVSVEAIRRVAWPAGGGAPAHVLHRHADPTVWTAGGVKDVVNAQLDVLAWWFSKS</sequence>
<organism evidence="1">
    <name type="scientific">uncultured Chloroflexia bacterium</name>
    <dbReference type="NCBI Taxonomy" id="1672391"/>
    <lineage>
        <taxon>Bacteria</taxon>
        <taxon>Bacillati</taxon>
        <taxon>Chloroflexota</taxon>
        <taxon>Chloroflexia</taxon>
        <taxon>environmental samples</taxon>
    </lineage>
</organism>
<dbReference type="EMBL" id="CADCTK010000052">
    <property type="protein sequence ID" value="CAA9213513.1"/>
    <property type="molecule type" value="Genomic_DNA"/>
</dbReference>
<evidence type="ECO:0000313" key="1">
    <source>
        <dbReference type="EMBL" id="CAA9213513.1"/>
    </source>
</evidence>
<reference evidence="1" key="1">
    <citation type="submission" date="2020-02" db="EMBL/GenBank/DDBJ databases">
        <authorList>
            <person name="Meier V. D."/>
        </authorList>
    </citation>
    <scope>NUCLEOTIDE SEQUENCE</scope>
    <source>
        <strain evidence="1">AVDCRST_MAG26</strain>
    </source>
</reference>
<protein>
    <submittedName>
        <fullName evidence="1">Uncharacterized protein</fullName>
    </submittedName>
</protein>
<proteinExistence type="predicted"/>
<gene>
    <name evidence="1" type="ORF">AVDCRST_MAG26-216</name>
</gene>
<accession>A0A6J4H2Z4</accession>